<dbReference type="GO" id="GO:0005524">
    <property type="term" value="F:ATP binding"/>
    <property type="evidence" value="ECO:0007669"/>
    <property type="project" value="UniProtKB-KW"/>
</dbReference>
<dbReference type="PANTHER" id="PTHR19375">
    <property type="entry name" value="HEAT SHOCK PROTEIN 70KDA"/>
    <property type="match status" value="1"/>
</dbReference>
<dbReference type="InterPro" id="IPR043129">
    <property type="entry name" value="ATPase_NBD"/>
</dbReference>
<comment type="caution">
    <text evidence="3">The sequence shown here is derived from an EMBL/GenBank/DDBJ whole genome shotgun (WGS) entry which is preliminary data.</text>
</comment>
<evidence type="ECO:0000256" key="1">
    <source>
        <dbReference type="ARBA" id="ARBA00022741"/>
    </source>
</evidence>
<dbReference type="Pfam" id="PF12531">
    <property type="entry name" value="DUF3731"/>
    <property type="match status" value="1"/>
</dbReference>
<dbReference type="CDD" id="cd10170">
    <property type="entry name" value="ASKHA_NBD_HSP70"/>
    <property type="match status" value="1"/>
</dbReference>
<keyword evidence="1" id="KW-0547">Nucleotide-binding</keyword>
<evidence type="ECO:0000313" key="3">
    <source>
        <dbReference type="EMBL" id="OUD15683.1"/>
    </source>
</evidence>
<protein>
    <submittedName>
        <fullName evidence="3">Molecular chaperone DnaK</fullName>
    </submittedName>
</protein>
<proteinExistence type="predicted"/>
<dbReference type="InterPro" id="IPR013126">
    <property type="entry name" value="Hsp_70_fam"/>
</dbReference>
<evidence type="ECO:0000313" key="4">
    <source>
        <dbReference type="Proteomes" id="UP000194798"/>
    </source>
</evidence>
<keyword evidence="4" id="KW-1185">Reference proteome</keyword>
<dbReference type="SUPFAM" id="SSF53067">
    <property type="entry name" value="Actin-like ATPase domain"/>
    <property type="match status" value="2"/>
</dbReference>
<dbReference type="PRINTS" id="PR00301">
    <property type="entry name" value="HEATSHOCK70"/>
</dbReference>
<dbReference type="EMBL" id="MSLT01000006">
    <property type="protein sequence ID" value="OUD15683.1"/>
    <property type="molecule type" value="Genomic_DNA"/>
</dbReference>
<dbReference type="Gene3D" id="3.90.640.10">
    <property type="entry name" value="Actin, Chain A, domain 4"/>
    <property type="match status" value="1"/>
</dbReference>
<dbReference type="OrthoDB" id="580874at2"/>
<dbReference type="InterPro" id="IPR021030">
    <property type="entry name" value="DUF3731"/>
</dbReference>
<sequence length="931" mass="103479">MSNFLVGIDLGTTQTVVAYCRLPNKEIQLFDIEQWVAAGEWAARPSLPSCRYHYATGELHETATQLPWPVSSLLAELPPAIFGEYAQYLGSQVSGRLVSSAKSWLSHAGVDRTAAILPWGHVTEISGISPLHASASYLAYIRAAWARRFPDAPLEQQTVVLTVPASFDEIARELTVMAAKLAGLPSIFLLEEPQAACYDWLARYQTQLATQLQGCRLLLVCDVGGGTTDLTLIRIDWQENTPILTRIAVGEHLMLGGDNMDLLLAHWAEQRLRPDQARALSPAQLSQLIQQCRIAKERLLAENAPDSATVTILGGGSRLVANAQRVTFTRSEVQDAVLNGFFPLAAWDELPLRRRTGLVEFGLPYAADAAISRHVSAFLRAHQRAASEALGVEQEADNPSLPDAILLNGGVFRSELTRQRLVDVLQNWRGATVRVLDNALPDLAVARGAVAYALAREGLNTSIQGGSARSYFLLVANAVDTALTPQAVCVLPKGTEAGKILHLADRQFALSVGRPVRFHLVSANDDQAYQAGEVVSVDAVDFHTLPPLVSVFSAQDKRGIKTVEIPVQLQAVLTEVGTLSLSCVSQGLNAQQWQLEFQLRSGMNEWTSRDFNRASHPRLNEAIHHIELFYGSANVNAAKFNIKNLRIELEKCLGKRTDWEVPLLRELAGVLLSVMNRRRRSEEHERIWFNLVGYCLRPGLGYPLDDWRMEQLWPLYAQGVQYATQAAVWMEWWTLWRRVAGGLPAEAQQQIAHELLPWLLPLPKSASKKQVDLLKRRGYESMMRLFAVLESINTEDKKVIGELLLSMIETGLSQDYLFWCLGRLGSRSPVHGSAHSIIAVEVVENWLIRLLKLNWKKQPNIAFTAVLLSRLTGDRARDIHESLRTQIITHLDQVNAPESWRNMVQEMTHLADSDQQQVIGESLPPGLRMLG</sequence>
<accession>A0A251XBK7</accession>
<dbReference type="AlphaFoldDB" id="A0A251XBK7"/>
<keyword evidence="2" id="KW-0067">ATP-binding</keyword>
<reference evidence="3 4" key="1">
    <citation type="submission" date="2016-12" db="EMBL/GenBank/DDBJ databases">
        <title>Thioflexothrix psekupsii D3 genome sequencing and assembly.</title>
        <authorList>
            <person name="Fomenkov A."/>
            <person name="Vincze T."/>
            <person name="Grabovich M."/>
            <person name="Anton B.P."/>
            <person name="Dubinina G."/>
            <person name="Orlova M."/>
            <person name="Belousova E."/>
            <person name="Roberts R.J."/>
        </authorList>
    </citation>
    <scope>NUCLEOTIDE SEQUENCE [LARGE SCALE GENOMIC DNA]</scope>
    <source>
        <strain evidence="3">D3</strain>
    </source>
</reference>
<dbReference type="Gene3D" id="3.30.420.40">
    <property type="match status" value="2"/>
</dbReference>
<gene>
    <name evidence="3" type="ORF">TPSD3_03985</name>
</gene>
<name>A0A251XBK7_9GAMM</name>
<dbReference type="Pfam" id="PF00012">
    <property type="entry name" value="HSP70"/>
    <property type="match status" value="1"/>
</dbReference>
<dbReference type="RefSeq" id="WP_086487282.1">
    <property type="nucleotide sequence ID" value="NZ_MSLT01000006.1"/>
</dbReference>
<dbReference type="GO" id="GO:0140662">
    <property type="term" value="F:ATP-dependent protein folding chaperone"/>
    <property type="evidence" value="ECO:0007669"/>
    <property type="project" value="InterPro"/>
</dbReference>
<organism evidence="3 4">
    <name type="scientific">Thioflexithrix psekupsensis</name>
    <dbReference type="NCBI Taxonomy" id="1570016"/>
    <lineage>
        <taxon>Bacteria</taxon>
        <taxon>Pseudomonadati</taxon>
        <taxon>Pseudomonadota</taxon>
        <taxon>Gammaproteobacteria</taxon>
        <taxon>Thiotrichales</taxon>
        <taxon>Thioflexithrix</taxon>
    </lineage>
</organism>
<evidence type="ECO:0000256" key="2">
    <source>
        <dbReference type="ARBA" id="ARBA00022840"/>
    </source>
</evidence>
<dbReference type="Proteomes" id="UP000194798">
    <property type="component" value="Unassembled WGS sequence"/>
</dbReference>